<dbReference type="OrthoDB" id="443318at2759"/>
<sequence>MRCDTLLLSAALASVATAGRSLQHVGRKADDSLAAMYNNVARNYASFSGHHDEPLHKRSQHQFLSNKTSSFAVNGTGIPDVDFDVGESYAGNLPITSDPKDPNQLFFWFFPSTNPDASKEIVIWLNGGPGCSSLEGLSQENGPFIWQYGTFLPVKNTWSWNKLSNIVYIEQPVGTGFAVGEPTATSEEDVAQQFLGFWKNFVDTFSLYDYKVYITGESYAGMYCPYIASAMIDENDPKYFNVSGMLMYDPVIGPNDIQGPIPTVAFVDYWTGLFPFNDSFVEDIHARDAKCGYTDYMNKYLSFPPAGPQPFILPGQDSDGVTSDECANIFNDVIYAAILVNPCFDIYQVATTCPLLWDVLGFPGTISYLPEGAEIYFDRADVKKAINAPSNVTWASCSDISVFVNDTDSSLVPSIHALPHVIDTTKNVIIAHGALDMVLLANGTILTIQNMTWGGKMGFQSPPVEPLYVPFHDDPVEGSIAGSGVMGTFHTERGLTYAGVALSGHMVPQYAPGVAYRQLEFLLGRIDSLDSVVPFTTDKNFTEQASEADLGEGNAPQGYASNWTAPASDTTTVKTSPAAKGIELSLASLAGVLLAVFYLA</sequence>
<gene>
    <name evidence="9" type="ORF">F503_00741</name>
</gene>
<keyword evidence="2 7" id="KW-0121">Carboxypeptidase</keyword>
<evidence type="ECO:0000256" key="7">
    <source>
        <dbReference type="RuleBase" id="RU361156"/>
    </source>
</evidence>
<protein>
    <recommendedName>
        <fullName evidence="7">Carboxypeptidase</fullName>
        <ecNumber evidence="7">3.4.16.-</ecNumber>
    </recommendedName>
</protein>
<dbReference type="AlphaFoldDB" id="S3CN44"/>
<keyword evidence="6" id="KW-0325">Glycoprotein</keyword>
<accession>S3CN44</accession>
<dbReference type="InterPro" id="IPR001563">
    <property type="entry name" value="Peptidase_S10"/>
</dbReference>
<dbReference type="InterPro" id="IPR018202">
    <property type="entry name" value="Ser_caboxypep_ser_AS"/>
</dbReference>
<evidence type="ECO:0000256" key="6">
    <source>
        <dbReference type="ARBA" id="ARBA00023180"/>
    </source>
</evidence>
<dbReference type="PROSITE" id="PS00131">
    <property type="entry name" value="CARBOXYPEPT_SER_SER"/>
    <property type="match status" value="1"/>
</dbReference>
<evidence type="ECO:0000256" key="2">
    <source>
        <dbReference type="ARBA" id="ARBA00022645"/>
    </source>
</evidence>
<name>S3CN44_OPHP1</name>
<dbReference type="Pfam" id="PF00450">
    <property type="entry name" value="Peptidase_S10"/>
    <property type="match status" value="1"/>
</dbReference>
<dbReference type="PANTHER" id="PTHR11802">
    <property type="entry name" value="SERINE PROTEASE FAMILY S10 SERINE CARBOXYPEPTIDASE"/>
    <property type="match status" value="1"/>
</dbReference>
<evidence type="ECO:0000313" key="9">
    <source>
        <dbReference type="EMBL" id="EPE07958.1"/>
    </source>
</evidence>
<feature type="compositionally biased region" description="Polar residues" evidence="8">
    <location>
        <begin position="559"/>
        <end position="568"/>
    </location>
</feature>
<evidence type="ECO:0000256" key="8">
    <source>
        <dbReference type="SAM" id="MobiDB-lite"/>
    </source>
</evidence>
<feature type="chain" id="PRO_5005146322" description="Carboxypeptidase" evidence="7">
    <location>
        <begin position="19"/>
        <end position="600"/>
    </location>
</feature>
<keyword evidence="4 7" id="KW-0732">Signal</keyword>
<dbReference type="PROSITE" id="PS00560">
    <property type="entry name" value="CARBOXYPEPT_SER_HIS"/>
    <property type="match status" value="1"/>
</dbReference>
<dbReference type="Gene3D" id="3.40.50.1820">
    <property type="entry name" value="alpha/beta hydrolase"/>
    <property type="match status" value="1"/>
</dbReference>
<dbReference type="InterPro" id="IPR029058">
    <property type="entry name" value="AB_hydrolase_fold"/>
</dbReference>
<dbReference type="HOGENOM" id="CLU_008523_12_3_1"/>
<organism evidence="9 10">
    <name type="scientific">Ophiostoma piceae (strain UAMH 11346)</name>
    <name type="common">Sap stain fungus</name>
    <dbReference type="NCBI Taxonomy" id="1262450"/>
    <lineage>
        <taxon>Eukaryota</taxon>
        <taxon>Fungi</taxon>
        <taxon>Dikarya</taxon>
        <taxon>Ascomycota</taxon>
        <taxon>Pezizomycotina</taxon>
        <taxon>Sordariomycetes</taxon>
        <taxon>Sordariomycetidae</taxon>
        <taxon>Ophiostomatales</taxon>
        <taxon>Ophiostomataceae</taxon>
        <taxon>Ophiostoma</taxon>
    </lineage>
</organism>
<dbReference type="PANTHER" id="PTHR11802:SF479">
    <property type="entry name" value="CARBOXYPEPTIDASE"/>
    <property type="match status" value="1"/>
</dbReference>
<evidence type="ECO:0000256" key="4">
    <source>
        <dbReference type="ARBA" id="ARBA00022729"/>
    </source>
</evidence>
<dbReference type="Proteomes" id="UP000016923">
    <property type="component" value="Unassembled WGS sequence"/>
</dbReference>
<keyword evidence="3 7" id="KW-0645">Protease</keyword>
<dbReference type="InterPro" id="IPR033124">
    <property type="entry name" value="Ser_caboxypep_his_AS"/>
</dbReference>
<dbReference type="STRING" id="1262450.S3CN44"/>
<dbReference type="VEuPathDB" id="FungiDB:F503_00741"/>
<comment type="similarity">
    <text evidence="1 7">Belongs to the peptidase S10 family.</text>
</comment>
<proteinExistence type="inferred from homology"/>
<evidence type="ECO:0000256" key="5">
    <source>
        <dbReference type="ARBA" id="ARBA00022801"/>
    </source>
</evidence>
<feature type="signal peptide" evidence="7">
    <location>
        <begin position="1"/>
        <end position="18"/>
    </location>
</feature>
<feature type="region of interest" description="Disordered" evidence="8">
    <location>
        <begin position="546"/>
        <end position="568"/>
    </location>
</feature>
<dbReference type="eggNOG" id="KOG1282">
    <property type="taxonomic scope" value="Eukaryota"/>
</dbReference>
<dbReference type="GO" id="GO:0004185">
    <property type="term" value="F:serine-type carboxypeptidase activity"/>
    <property type="evidence" value="ECO:0007669"/>
    <property type="project" value="UniProtKB-UniRule"/>
</dbReference>
<dbReference type="PRINTS" id="PR00724">
    <property type="entry name" value="CRBOXYPTASEC"/>
</dbReference>
<reference evidence="9 10" key="1">
    <citation type="journal article" date="2013" name="BMC Genomics">
        <title>The genome and transcriptome of the pine saprophyte Ophiostoma piceae, and a comparison with the bark beetle-associated pine pathogen Grosmannia clavigera.</title>
        <authorList>
            <person name="Haridas S."/>
            <person name="Wang Y."/>
            <person name="Lim L."/>
            <person name="Massoumi Alamouti S."/>
            <person name="Jackman S."/>
            <person name="Docking R."/>
            <person name="Robertson G."/>
            <person name="Birol I."/>
            <person name="Bohlmann J."/>
            <person name="Breuil C."/>
        </authorList>
    </citation>
    <scope>NUCLEOTIDE SEQUENCE [LARGE SCALE GENOMIC DNA]</scope>
    <source>
        <strain evidence="9 10">UAMH 11346</strain>
    </source>
</reference>
<evidence type="ECO:0000256" key="3">
    <source>
        <dbReference type="ARBA" id="ARBA00022670"/>
    </source>
</evidence>
<dbReference type="EC" id="3.4.16.-" evidence="7"/>
<dbReference type="OMA" id="LMSTCDF"/>
<dbReference type="EMBL" id="KE148149">
    <property type="protein sequence ID" value="EPE07958.1"/>
    <property type="molecule type" value="Genomic_DNA"/>
</dbReference>
<dbReference type="FunFam" id="3.40.50.1820:FF:000118">
    <property type="entry name" value="Carboxypeptidase"/>
    <property type="match status" value="1"/>
</dbReference>
<keyword evidence="10" id="KW-1185">Reference proteome</keyword>
<keyword evidence="5 7" id="KW-0378">Hydrolase</keyword>
<dbReference type="SUPFAM" id="SSF53474">
    <property type="entry name" value="alpha/beta-Hydrolases"/>
    <property type="match status" value="1"/>
</dbReference>
<evidence type="ECO:0000313" key="10">
    <source>
        <dbReference type="Proteomes" id="UP000016923"/>
    </source>
</evidence>
<evidence type="ECO:0000256" key="1">
    <source>
        <dbReference type="ARBA" id="ARBA00009431"/>
    </source>
</evidence>
<dbReference type="GO" id="GO:0006508">
    <property type="term" value="P:proteolysis"/>
    <property type="evidence" value="ECO:0007669"/>
    <property type="project" value="UniProtKB-KW"/>
</dbReference>